<evidence type="ECO:0000256" key="1">
    <source>
        <dbReference type="SAM" id="MobiDB-lite"/>
    </source>
</evidence>
<dbReference type="EMBL" id="JYDJ01000392">
    <property type="protein sequence ID" value="KRX35997.1"/>
    <property type="molecule type" value="Genomic_DNA"/>
</dbReference>
<evidence type="ECO:0000313" key="3">
    <source>
        <dbReference type="Proteomes" id="UP000055048"/>
    </source>
</evidence>
<dbReference type="AlphaFoldDB" id="A0A0V0TAG2"/>
<organism evidence="2 3">
    <name type="scientific">Trichinella murrelli</name>
    <dbReference type="NCBI Taxonomy" id="144512"/>
    <lineage>
        <taxon>Eukaryota</taxon>
        <taxon>Metazoa</taxon>
        <taxon>Ecdysozoa</taxon>
        <taxon>Nematoda</taxon>
        <taxon>Enoplea</taxon>
        <taxon>Dorylaimia</taxon>
        <taxon>Trichinellida</taxon>
        <taxon>Trichinellidae</taxon>
        <taxon>Trichinella</taxon>
    </lineage>
</organism>
<sequence>MQGPLHQNGRSSERSPPEVLGVGSNRHPPEIESGQNDMERRSRYPYTLMEIATRWDCCGNLVCRTIISPHFGDTERLKNG</sequence>
<gene>
    <name evidence="2" type="ORF">T05_3257</name>
</gene>
<proteinExistence type="predicted"/>
<feature type="region of interest" description="Disordered" evidence="1">
    <location>
        <begin position="1"/>
        <end position="42"/>
    </location>
</feature>
<dbReference type="Proteomes" id="UP000055048">
    <property type="component" value="Unassembled WGS sequence"/>
</dbReference>
<protein>
    <submittedName>
        <fullName evidence="2">Uncharacterized protein</fullName>
    </submittedName>
</protein>
<dbReference type="STRING" id="144512.A0A0V0TAG2"/>
<reference evidence="2 3" key="1">
    <citation type="submission" date="2015-01" db="EMBL/GenBank/DDBJ databases">
        <title>Evolution of Trichinella species and genotypes.</title>
        <authorList>
            <person name="Korhonen P.K."/>
            <person name="Edoardo P."/>
            <person name="Giuseppe L.R."/>
            <person name="Gasser R.B."/>
        </authorList>
    </citation>
    <scope>NUCLEOTIDE SEQUENCE [LARGE SCALE GENOMIC DNA]</scope>
    <source>
        <strain evidence="2">ISS417</strain>
    </source>
</reference>
<name>A0A0V0TAG2_9BILA</name>
<accession>A0A0V0TAG2</accession>
<keyword evidence="3" id="KW-1185">Reference proteome</keyword>
<comment type="caution">
    <text evidence="2">The sequence shown here is derived from an EMBL/GenBank/DDBJ whole genome shotgun (WGS) entry which is preliminary data.</text>
</comment>
<evidence type="ECO:0000313" key="2">
    <source>
        <dbReference type="EMBL" id="KRX35997.1"/>
    </source>
</evidence>